<dbReference type="EMBL" id="NCSJ02000488">
    <property type="protein sequence ID" value="RFU24202.1"/>
    <property type="molecule type" value="Genomic_DNA"/>
</dbReference>
<proteinExistence type="predicted"/>
<name>A0A3E2GSY5_SCYLI</name>
<gene>
    <name evidence="1" type="ORF">B7463_g12136</name>
</gene>
<dbReference type="OrthoDB" id="3432594at2759"/>
<evidence type="ECO:0000313" key="2">
    <source>
        <dbReference type="Proteomes" id="UP000258309"/>
    </source>
</evidence>
<feature type="non-terminal residue" evidence="1">
    <location>
        <position position="1"/>
    </location>
</feature>
<sequence length="189" mass="20954">MVKTIYTSYITFTKGNLRLEELVVKAQDAKVIIEANSLYSPLSLPSTLQDVALLPQLNSIFEEVIQPTEEEEEMSEDKLLQVVILTKHSHGCLKGSKNKKLEQGHTNSNITYVDLIKNYVIHLQVTKSSIQALSPVVSPSPVVSRAFPDEGEILGQPPAIVIAYGHYLIACSTLNLRNNKMPRLQSLSP</sequence>
<organism evidence="1 2">
    <name type="scientific">Scytalidium lignicola</name>
    <name type="common">Hyphomycete</name>
    <dbReference type="NCBI Taxonomy" id="5539"/>
    <lineage>
        <taxon>Eukaryota</taxon>
        <taxon>Fungi</taxon>
        <taxon>Dikarya</taxon>
        <taxon>Ascomycota</taxon>
        <taxon>Pezizomycotina</taxon>
        <taxon>Leotiomycetes</taxon>
        <taxon>Leotiomycetes incertae sedis</taxon>
        <taxon>Scytalidium</taxon>
    </lineage>
</organism>
<evidence type="ECO:0000313" key="1">
    <source>
        <dbReference type="EMBL" id="RFU24202.1"/>
    </source>
</evidence>
<keyword evidence="2" id="KW-1185">Reference proteome</keyword>
<dbReference type="Proteomes" id="UP000258309">
    <property type="component" value="Unassembled WGS sequence"/>
</dbReference>
<feature type="non-terminal residue" evidence="1">
    <location>
        <position position="189"/>
    </location>
</feature>
<accession>A0A3E2GSY5</accession>
<comment type="caution">
    <text evidence="1">The sequence shown here is derived from an EMBL/GenBank/DDBJ whole genome shotgun (WGS) entry which is preliminary data.</text>
</comment>
<dbReference type="AlphaFoldDB" id="A0A3E2GSY5"/>
<reference evidence="1 2" key="1">
    <citation type="submission" date="2018-05" db="EMBL/GenBank/DDBJ databases">
        <title>Draft genome sequence of Scytalidium lignicola DSM 105466, a ubiquitous saprotrophic fungus.</title>
        <authorList>
            <person name="Buettner E."/>
            <person name="Gebauer A.M."/>
            <person name="Hofrichter M."/>
            <person name="Liers C."/>
            <person name="Kellner H."/>
        </authorList>
    </citation>
    <scope>NUCLEOTIDE SEQUENCE [LARGE SCALE GENOMIC DNA]</scope>
    <source>
        <strain evidence="1 2">DSM 105466</strain>
    </source>
</reference>
<protein>
    <submittedName>
        <fullName evidence="1">Uncharacterized protein</fullName>
    </submittedName>
</protein>